<dbReference type="Pfam" id="PF00090">
    <property type="entry name" value="TSP_1"/>
    <property type="match status" value="1"/>
</dbReference>
<dbReference type="GeneID" id="103509656"/>
<dbReference type="SUPFAM" id="SSF82895">
    <property type="entry name" value="TSP-1 type 1 repeat"/>
    <property type="match status" value="1"/>
</dbReference>
<protein>
    <submittedName>
        <fullName evidence="2">Spondin-1-like</fullName>
    </submittedName>
</protein>
<gene>
    <name evidence="2" type="primary">LOC103509656</name>
</gene>
<name>A0A3Q0IU07_DIACI</name>
<dbReference type="AlphaFoldDB" id="A0A3Q0IU07"/>
<evidence type="ECO:0000313" key="2">
    <source>
        <dbReference type="RefSeq" id="XP_026679747.1"/>
    </source>
</evidence>
<reference evidence="2" key="1">
    <citation type="submission" date="2025-08" db="UniProtKB">
        <authorList>
            <consortium name="RefSeq"/>
        </authorList>
    </citation>
    <scope>IDENTIFICATION</scope>
</reference>
<keyword evidence="1" id="KW-1185">Reference proteome</keyword>
<dbReference type="STRING" id="121845.A0A3Q0IU07"/>
<evidence type="ECO:0000313" key="1">
    <source>
        <dbReference type="Proteomes" id="UP000079169"/>
    </source>
</evidence>
<proteinExistence type="predicted"/>
<accession>A0A3Q0IU07</accession>
<dbReference type="InterPro" id="IPR000884">
    <property type="entry name" value="TSP1_rpt"/>
</dbReference>
<dbReference type="RefSeq" id="XP_026679747.1">
    <property type="nucleotide sequence ID" value="XM_026823946.1"/>
</dbReference>
<dbReference type="PaxDb" id="121845-A0A3Q0IU07"/>
<organism evidence="1 2">
    <name type="scientific">Diaphorina citri</name>
    <name type="common">Asian citrus psyllid</name>
    <dbReference type="NCBI Taxonomy" id="121845"/>
    <lineage>
        <taxon>Eukaryota</taxon>
        <taxon>Metazoa</taxon>
        <taxon>Ecdysozoa</taxon>
        <taxon>Arthropoda</taxon>
        <taxon>Hexapoda</taxon>
        <taxon>Insecta</taxon>
        <taxon>Pterygota</taxon>
        <taxon>Neoptera</taxon>
        <taxon>Paraneoptera</taxon>
        <taxon>Hemiptera</taxon>
        <taxon>Sternorrhyncha</taxon>
        <taxon>Psylloidea</taxon>
        <taxon>Psyllidae</taxon>
        <taxon>Diaphorininae</taxon>
        <taxon>Diaphorina</taxon>
    </lineage>
</organism>
<dbReference type="SMART" id="SM00209">
    <property type="entry name" value="TSP1"/>
    <property type="match status" value="1"/>
</dbReference>
<dbReference type="Proteomes" id="UP000079169">
    <property type="component" value="Unplaced"/>
</dbReference>
<dbReference type="InterPro" id="IPR036383">
    <property type="entry name" value="TSP1_rpt_sf"/>
</dbReference>
<dbReference type="Gene3D" id="2.20.100.10">
    <property type="entry name" value="Thrombospondin type-1 (TSP1) repeat"/>
    <property type="match status" value="1"/>
</dbReference>
<sequence>MDRLPSLNPLDECCIINVCGSNRVISGQTNPECVYSEWSAWSACTAPCGKDAVKLRTRTLINQNALTLTEMAKCNDRLETVKCSLLPCIAVPMGSGGKKKFQN</sequence>
<dbReference type="KEGG" id="dci:103509656"/>
<dbReference type="PROSITE" id="PS50092">
    <property type="entry name" value="TSP1"/>
    <property type="match status" value="1"/>
</dbReference>